<dbReference type="OMA" id="NSCALGG"/>
<gene>
    <name evidence="9" type="ORF">BON22_0980</name>
</gene>
<dbReference type="InterPro" id="IPR043129">
    <property type="entry name" value="ATPase_NBD"/>
</dbReference>
<evidence type="ECO:0000259" key="7">
    <source>
        <dbReference type="Pfam" id="PF00370"/>
    </source>
</evidence>
<keyword evidence="3 6" id="KW-0808">Transferase</keyword>
<dbReference type="Gene3D" id="3.30.420.40">
    <property type="match status" value="2"/>
</dbReference>
<dbReference type="InterPro" id="IPR018484">
    <property type="entry name" value="FGGY_N"/>
</dbReference>
<evidence type="ECO:0000313" key="10">
    <source>
        <dbReference type="Proteomes" id="UP000189513"/>
    </source>
</evidence>
<name>A0A1V2LB90_CYBFA</name>
<dbReference type="GO" id="GO:0004856">
    <property type="term" value="F:D-xylulokinase activity"/>
    <property type="evidence" value="ECO:0007669"/>
    <property type="project" value="UniProtKB-UniRule"/>
</dbReference>
<dbReference type="STRING" id="36022.A0A1V2LB90"/>
<dbReference type="AlphaFoldDB" id="A0A1V2LB90"/>
<dbReference type="EMBL" id="MPUK01000002">
    <property type="protein sequence ID" value="ONH68905.1"/>
    <property type="molecule type" value="Genomic_DNA"/>
</dbReference>
<feature type="domain" description="Carbohydrate kinase FGGY C-terminal" evidence="8">
    <location>
        <begin position="310"/>
        <end position="529"/>
    </location>
</feature>
<dbReference type="GO" id="GO:0042732">
    <property type="term" value="P:D-xylose metabolic process"/>
    <property type="evidence" value="ECO:0007669"/>
    <property type="project" value="UniProtKB-UniRule"/>
</dbReference>
<protein>
    <recommendedName>
        <fullName evidence="6">Xylulose kinase</fullName>
        <ecNumber evidence="6">2.7.1.17</ecNumber>
    </recommendedName>
</protein>
<evidence type="ECO:0000256" key="6">
    <source>
        <dbReference type="RuleBase" id="RU367058"/>
    </source>
</evidence>
<dbReference type="Pfam" id="PF00370">
    <property type="entry name" value="FGGY_N"/>
    <property type="match status" value="1"/>
</dbReference>
<keyword evidence="2 6" id="KW-0859">Xylose metabolism</keyword>
<dbReference type="Pfam" id="PF02782">
    <property type="entry name" value="FGGY_C"/>
    <property type="match status" value="1"/>
</dbReference>
<evidence type="ECO:0000256" key="3">
    <source>
        <dbReference type="ARBA" id="ARBA00022679"/>
    </source>
</evidence>
<comment type="caution">
    <text evidence="9">The sequence shown here is derived from an EMBL/GenBank/DDBJ whole genome shotgun (WGS) entry which is preliminary data.</text>
</comment>
<keyword evidence="10" id="KW-1185">Reference proteome</keyword>
<dbReference type="GO" id="GO:0005829">
    <property type="term" value="C:cytosol"/>
    <property type="evidence" value="ECO:0007669"/>
    <property type="project" value="TreeGrafter"/>
</dbReference>
<evidence type="ECO:0000313" key="9">
    <source>
        <dbReference type="EMBL" id="ONH68905.1"/>
    </source>
</evidence>
<dbReference type="EC" id="2.7.1.17" evidence="6"/>
<accession>A0A1V2LB90</accession>
<evidence type="ECO:0000256" key="2">
    <source>
        <dbReference type="ARBA" id="ARBA00022629"/>
    </source>
</evidence>
<dbReference type="VEuPathDB" id="FungiDB:BON22_0980"/>
<evidence type="ECO:0000256" key="1">
    <source>
        <dbReference type="ARBA" id="ARBA00009156"/>
    </source>
</evidence>
<reference evidence="10" key="1">
    <citation type="journal article" date="2017" name="Genome Announc.">
        <title>Genome sequences of Cyberlindnera fabianii 65, Pichia kudriavzevii 129, and Saccharomyces cerevisiae 131 isolated from fermented masau fruits in Zimbabwe.</title>
        <authorList>
            <person name="van Rijswijck I.M.H."/>
            <person name="Derks M.F.L."/>
            <person name="Abee T."/>
            <person name="de Ridder D."/>
            <person name="Smid E.J."/>
        </authorList>
    </citation>
    <scope>NUCLEOTIDE SEQUENCE [LARGE SCALE GENOMIC DNA]</scope>
    <source>
        <strain evidence="10">65</strain>
    </source>
</reference>
<dbReference type="Proteomes" id="UP000189513">
    <property type="component" value="Unassembled WGS sequence"/>
</dbReference>
<dbReference type="PANTHER" id="PTHR10196">
    <property type="entry name" value="SUGAR KINASE"/>
    <property type="match status" value="1"/>
</dbReference>
<sequence length="580" mass="64626">MSFLGLDLSTQQLKLLVTNEQLEVTNSYAIEFEKHLPHYNTTKGVYTNEETGSVVAPVVMWLEALDMILEQMKKDDDFDFASVKGISGSCQQHGSVYVSSKFHTGLEKASSDKSFKESLTEECFALQTAPNWQDHSTGEEIKIFEDYIGGKEELAKVTGSRAHYRFTGTQIRKIAKDHPKEYANTDRIQLVSSFLASLFIGKVANLEEADATGMNLYDVPNRKWSEELLATCSLSHEKDGVTDESERAKAVESLKQKLGDVTPVGYDNIGSVSPYLVKRYGFSPDCKVYAFTGDNLATILSLPLNQDELLISLGTSTTVLLVTKTYAPSSNYHLFIHPTIPDAYMGMICYCNGSLAREKVRDVLNEKYHKPHADWTLFDELLEKSTSFDNKLGVYFPLGEIVPNRRAQTLRATLNSDGSIKVVDSWDAEIDAPAILHSQALSCRARASPMLSIHTETVAPQCEDLEFDEKTISAINLSQRPHKVVFVGGASKNIHISRKFAEVLGAGENLRFDNPNACALGGAFKASWSVYREEGGNDDYHKYLAGKFKGGMEVVEAEDKWEQFIPGLKMLKQMEDILEH</sequence>
<feature type="domain" description="Carbohydrate kinase FGGY N-terminal" evidence="7">
    <location>
        <begin position="126"/>
        <end position="237"/>
    </location>
</feature>
<dbReference type="GO" id="GO:0005524">
    <property type="term" value="F:ATP binding"/>
    <property type="evidence" value="ECO:0007669"/>
    <property type="project" value="UniProtKB-UniRule"/>
</dbReference>
<keyword evidence="6" id="KW-0119">Carbohydrate metabolism</keyword>
<keyword evidence="4 6" id="KW-0418">Kinase</keyword>
<comment type="catalytic activity">
    <reaction evidence="5 6">
        <text>D-xylulose + ATP = D-xylulose 5-phosphate + ADP + H(+)</text>
        <dbReference type="Rhea" id="RHEA:10964"/>
        <dbReference type="ChEBI" id="CHEBI:15378"/>
        <dbReference type="ChEBI" id="CHEBI:17140"/>
        <dbReference type="ChEBI" id="CHEBI:30616"/>
        <dbReference type="ChEBI" id="CHEBI:57737"/>
        <dbReference type="ChEBI" id="CHEBI:456216"/>
        <dbReference type="EC" id="2.7.1.17"/>
    </reaction>
</comment>
<dbReference type="CDD" id="cd07776">
    <property type="entry name" value="ASKHA_NBD_FGGY_SpXK-like"/>
    <property type="match status" value="1"/>
</dbReference>
<dbReference type="InterPro" id="IPR018485">
    <property type="entry name" value="FGGY_C"/>
</dbReference>
<keyword evidence="6" id="KW-0067">ATP-binding</keyword>
<dbReference type="PANTHER" id="PTHR10196:SF57">
    <property type="entry name" value="XYLULOSE KINASE"/>
    <property type="match status" value="1"/>
</dbReference>
<dbReference type="GO" id="GO:0005997">
    <property type="term" value="P:xylulose metabolic process"/>
    <property type="evidence" value="ECO:0007669"/>
    <property type="project" value="TreeGrafter"/>
</dbReference>
<keyword evidence="6" id="KW-0547">Nucleotide-binding</keyword>
<evidence type="ECO:0000256" key="5">
    <source>
        <dbReference type="ARBA" id="ARBA00048885"/>
    </source>
</evidence>
<evidence type="ECO:0000256" key="4">
    <source>
        <dbReference type="ARBA" id="ARBA00022777"/>
    </source>
</evidence>
<evidence type="ECO:0000259" key="8">
    <source>
        <dbReference type="Pfam" id="PF02782"/>
    </source>
</evidence>
<proteinExistence type="inferred from homology"/>
<comment type="similarity">
    <text evidence="1 6">Belongs to the FGGY kinase family.</text>
</comment>
<organism evidence="9 10">
    <name type="scientific">Cyberlindnera fabianii</name>
    <name type="common">Yeast</name>
    <name type="synonym">Hansenula fabianii</name>
    <dbReference type="NCBI Taxonomy" id="36022"/>
    <lineage>
        <taxon>Eukaryota</taxon>
        <taxon>Fungi</taxon>
        <taxon>Dikarya</taxon>
        <taxon>Ascomycota</taxon>
        <taxon>Saccharomycotina</taxon>
        <taxon>Saccharomycetes</taxon>
        <taxon>Phaffomycetales</taxon>
        <taxon>Phaffomycetaceae</taxon>
        <taxon>Cyberlindnera</taxon>
    </lineage>
</organism>
<comment type="function">
    <text evidence="6">Highly specific D-xylulose kinase which participates in the catabolism of xylose. Xylose is a major component of hemicelluloses such as xylan. Most fungi utilize D-xylose via three enzymatic reactions, xylose reductase (XR), xylitol dehydrogenase (XDH), and xylulokinase, to form xylulose 5-phosphate, which enters pentose phosphate pathway.</text>
</comment>
<dbReference type="InterPro" id="IPR042024">
    <property type="entry name" value="D-XK_euk"/>
</dbReference>
<dbReference type="SUPFAM" id="SSF53067">
    <property type="entry name" value="Actin-like ATPase domain"/>
    <property type="match status" value="2"/>
</dbReference>